<organism evidence="1 2">
    <name type="scientific">Acanthoscelides obtectus</name>
    <name type="common">Bean weevil</name>
    <name type="synonym">Bruchus obtectus</name>
    <dbReference type="NCBI Taxonomy" id="200917"/>
    <lineage>
        <taxon>Eukaryota</taxon>
        <taxon>Metazoa</taxon>
        <taxon>Ecdysozoa</taxon>
        <taxon>Arthropoda</taxon>
        <taxon>Hexapoda</taxon>
        <taxon>Insecta</taxon>
        <taxon>Pterygota</taxon>
        <taxon>Neoptera</taxon>
        <taxon>Endopterygota</taxon>
        <taxon>Coleoptera</taxon>
        <taxon>Polyphaga</taxon>
        <taxon>Cucujiformia</taxon>
        <taxon>Chrysomeloidea</taxon>
        <taxon>Chrysomelidae</taxon>
        <taxon>Bruchinae</taxon>
        <taxon>Bruchini</taxon>
        <taxon>Acanthoscelides</taxon>
    </lineage>
</organism>
<evidence type="ECO:0000313" key="2">
    <source>
        <dbReference type="Proteomes" id="UP001152888"/>
    </source>
</evidence>
<dbReference type="Proteomes" id="UP001152888">
    <property type="component" value="Unassembled WGS sequence"/>
</dbReference>
<reference evidence="1" key="1">
    <citation type="submission" date="2022-03" db="EMBL/GenBank/DDBJ databases">
        <authorList>
            <person name="Sayadi A."/>
        </authorList>
    </citation>
    <scope>NUCLEOTIDE SEQUENCE</scope>
</reference>
<dbReference type="EMBL" id="CAKOFQ010006812">
    <property type="protein sequence ID" value="CAH1973599.1"/>
    <property type="molecule type" value="Genomic_DNA"/>
</dbReference>
<sequence length="56" mass="6511">MIRVCYLCKVFTLPARCRTINVSQVNIHWQDGICKTPLPTSNVSFQPMTCQRREII</sequence>
<accession>A0A9P0PA28</accession>
<proteinExistence type="predicted"/>
<comment type="caution">
    <text evidence="1">The sequence shown here is derived from an EMBL/GenBank/DDBJ whole genome shotgun (WGS) entry which is preliminary data.</text>
</comment>
<name>A0A9P0PA28_ACAOB</name>
<evidence type="ECO:0000313" key="1">
    <source>
        <dbReference type="EMBL" id="CAH1973599.1"/>
    </source>
</evidence>
<gene>
    <name evidence="1" type="ORF">ACAOBT_LOCUS10647</name>
</gene>
<dbReference type="AlphaFoldDB" id="A0A9P0PA28"/>
<protein>
    <submittedName>
        <fullName evidence="1">Uncharacterized protein</fullName>
    </submittedName>
</protein>
<keyword evidence="2" id="KW-1185">Reference proteome</keyword>